<sequence length="133" mass="14976">MRALLHASRQLYRKSGTRPVFLLTFDFQCAGDVRLASKPAVGHGPIRHHFRVPLPVKAGFAANRVILLDSQDERRSDLWLYRVKLPTSQSHQVYGFFRAISATVKQLGAFRNCAHHFLPIEHLDTDGTVAAQS</sequence>
<dbReference type="Proteomes" id="UP000887013">
    <property type="component" value="Unassembled WGS sequence"/>
</dbReference>
<accession>A0A8X6QPD1</accession>
<evidence type="ECO:0000313" key="2">
    <source>
        <dbReference type="Proteomes" id="UP000887013"/>
    </source>
</evidence>
<proteinExistence type="predicted"/>
<evidence type="ECO:0000313" key="1">
    <source>
        <dbReference type="EMBL" id="GFU35921.1"/>
    </source>
</evidence>
<gene>
    <name evidence="1" type="ORF">NPIL_610571</name>
</gene>
<organism evidence="1 2">
    <name type="scientific">Nephila pilipes</name>
    <name type="common">Giant wood spider</name>
    <name type="synonym">Nephila maculata</name>
    <dbReference type="NCBI Taxonomy" id="299642"/>
    <lineage>
        <taxon>Eukaryota</taxon>
        <taxon>Metazoa</taxon>
        <taxon>Ecdysozoa</taxon>
        <taxon>Arthropoda</taxon>
        <taxon>Chelicerata</taxon>
        <taxon>Arachnida</taxon>
        <taxon>Araneae</taxon>
        <taxon>Araneomorphae</taxon>
        <taxon>Entelegynae</taxon>
        <taxon>Araneoidea</taxon>
        <taxon>Nephilidae</taxon>
        <taxon>Nephila</taxon>
    </lineage>
</organism>
<comment type="caution">
    <text evidence="1">The sequence shown here is derived from an EMBL/GenBank/DDBJ whole genome shotgun (WGS) entry which is preliminary data.</text>
</comment>
<keyword evidence="2" id="KW-1185">Reference proteome</keyword>
<name>A0A8X6QPD1_NEPPI</name>
<reference evidence="1" key="1">
    <citation type="submission" date="2020-08" db="EMBL/GenBank/DDBJ databases">
        <title>Multicomponent nature underlies the extraordinary mechanical properties of spider dragline silk.</title>
        <authorList>
            <person name="Kono N."/>
            <person name="Nakamura H."/>
            <person name="Mori M."/>
            <person name="Yoshida Y."/>
            <person name="Ohtoshi R."/>
            <person name="Malay A.D."/>
            <person name="Moran D.A.P."/>
            <person name="Tomita M."/>
            <person name="Numata K."/>
            <person name="Arakawa K."/>
        </authorList>
    </citation>
    <scope>NUCLEOTIDE SEQUENCE</scope>
</reference>
<protein>
    <submittedName>
        <fullName evidence="1">Uncharacterized protein</fullName>
    </submittedName>
</protein>
<dbReference type="EMBL" id="BMAW01083863">
    <property type="protein sequence ID" value="GFU35921.1"/>
    <property type="molecule type" value="Genomic_DNA"/>
</dbReference>
<dbReference type="AlphaFoldDB" id="A0A8X6QPD1"/>